<sequence length="201" mass="23147">MSTKVKEVPIILDDDIWRNVTQLTIWDDVVNVHLGVPDFNPLVTFQSFLRNPQQQNNHRQLLVGGFKVEERMIHYLIVWLLCPRATNHAQCSEQDLLLLYGILNHVHIDWPALIADTMLKDDDNQDEEDDNMDAHMAEPVRVAAPCEVGPSTMPSSLFSLNGRQTHQDYVYERLEDFDTRLGNIEELLNLQPPEHPPSPTF</sequence>
<accession>A0A0L9TNI0</accession>
<proteinExistence type="predicted"/>
<reference evidence="2" key="1">
    <citation type="journal article" date="2015" name="Proc. Natl. Acad. Sci. U.S.A.">
        <title>Genome sequencing of adzuki bean (Vigna angularis) provides insight into high starch and low fat accumulation and domestication.</title>
        <authorList>
            <person name="Yang K."/>
            <person name="Tian Z."/>
            <person name="Chen C."/>
            <person name="Luo L."/>
            <person name="Zhao B."/>
            <person name="Wang Z."/>
            <person name="Yu L."/>
            <person name="Li Y."/>
            <person name="Sun Y."/>
            <person name="Li W."/>
            <person name="Chen Y."/>
            <person name="Li Y."/>
            <person name="Zhang Y."/>
            <person name="Ai D."/>
            <person name="Zhao J."/>
            <person name="Shang C."/>
            <person name="Ma Y."/>
            <person name="Wu B."/>
            <person name="Wang M."/>
            <person name="Gao L."/>
            <person name="Sun D."/>
            <person name="Zhang P."/>
            <person name="Guo F."/>
            <person name="Wang W."/>
            <person name="Li Y."/>
            <person name="Wang J."/>
            <person name="Varshney R.K."/>
            <person name="Wang J."/>
            <person name="Ling H.Q."/>
            <person name="Wan P."/>
        </authorList>
    </citation>
    <scope>NUCLEOTIDE SEQUENCE</scope>
    <source>
        <strain evidence="2">cv. Jingnong 6</strain>
    </source>
</reference>
<name>A0A0L9TNI0_PHAAN</name>
<organism evidence="1 2">
    <name type="scientific">Phaseolus angularis</name>
    <name type="common">Azuki bean</name>
    <name type="synonym">Vigna angularis</name>
    <dbReference type="NCBI Taxonomy" id="3914"/>
    <lineage>
        <taxon>Eukaryota</taxon>
        <taxon>Viridiplantae</taxon>
        <taxon>Streptophyta</taxon>
        <taxon>Embryophyta</taxon>
        <taxon>Tracheophyta</taxon>
        <taxon>Spermatophyta</taxon>
        <taxon>Magnoliopsida</taxon>
        <taxon>eudicotyledons</taxon>
        <taxon>Gunneridae</taxon>
        <taxon>Pentapetalae</taxon>
        <taxon>rosids</taxon>
        <taxon>fabids</taxon>
        <taxon>Fabales</taxon>
        <taxon>Fabaceae</taxon>
        <taxon>Papilionoideae</taxon>
        <taxon>50 kb inversion clade</taxon>
        <taxon>NPAAA clade</taxon>
        <taxon>indigoferoid/millettioid clade</taxon>
        <taxon>Phaseoleae</taxon>
        <taxon>Vigna</taxon>
    </lineage>
</organism>
<evidence type="ECO:0000313" key="1">
    <source>
        <dbReference type="EMBL" id="KOM31729.1"/>
    </source>
</evidence>
<dbReference type="Proteomes" id="UP000053144">
    <property type="component" value="Chromosome 1"/>
</dbReference>
<dbReference type="EMBL" id="CM003371">
    <property type="protein sequence ID" value="KOM31729.1"/>
    <property type="molecule type" value="Genomic_DNA"/>
</dbReference>
<dbReference type="Gramene" id="KOM31729">
    <property type="protein sequence ID" value="KOM31729"/>
    <property type="gene ID" value="LR48_Vigan01g128400"/>
</dbReference>
<gene>
    <name evidence="1" type="ORF">LR48_Vigan01g128400</name>
</gene>
<dbReference type="AlphaFoldDB" id="A0A0L9TNI0"/>
<evidence type="ECO:0000313" key="2">
    <source>
        <dbReference type="Proteomes" id="UP000053144"/>
    </source>
</evidence>
<protein>
    <submittedName>
        <fullName evidence="1">Uncharacterized protein</fullName>
    </submittedName>
</protein>